<accession>A0A9D1P1G6</accession>
<evidence type="ECO:0000313" key="2">
    <source>
        <dbReference type="EMBL" id="HIV24276.1"/>
    </source>
</evidence>
<comment type="caution">
    <text evidence="2">The sequence shown here is derived from an EMBL/GenBank/DDBJ whole genome shotgun (WGS) entry which is preliminary data.</text>
</comment>
<proteinExistence type="predicted"/>
<name>A0A9D1P1G6_9FIRM</name>
<dbReference type="AlphaFoldDB" id="A0A9D1P1G6"/>
<dbReference type="Pfam" id="PF13346">
    <property type="entry name" value="ABC2_membrane_5"/>
    <property type="match status" value="1"/>
</dbReference>
<feature type="transmembrane region" description="Helical" evidence="1">
    <location>
        <begin position="12"/>
        <end position="32"/>
    </location>
</feature>
<keyword evidence="1" id="KW-0472">Membrane</keyword>
<gene>
    <name evidence="2" type="ORF">IAB71_00575</name>
</gene>
<organism evidence="2 3">
    <name type="scientific">Candidatus Scatomonas pullistercoris</name>
    <dbReference type="NCBI Taxonomy" id="2840920"/>
    <lineage>
        <taxon>Bacteria</taxon>
        <taxon>Bacillati</taxon>
        <taxon>Bacillota</taxon>
        <taxon>Clostridia</taxon>
        <taxon>Lachnospirales</taxon>
        <taxon>Lachnospiraceae</taxon>
        <taxon>Lachnospiraceae incertae sedis</taxon>
        <taxon>Candidatus Scatomonas</taxon>
    </lineage>
</organism>
<feature type="transmembrane region" description="Helical" evidence="1">
    <location>
        <begin position="82"/>
        <end position="106"/>
    </location>
</feature>
<keyword evidence="1" id="KW-0812">Transmembrane</keyword>
<feature type="transmembrane region" description="Helical" evidence="1">
    <location>
        <begin position="112"/>
        <end position="135"/>
    </location>
</feature>
<feature type="transmembrane region" description="Helical" evidence="1">
    <location>
        <begin position="184"/>
        <end position="204"/>
    </location>
</feature>
<feature type="transmembrane region" description="Helical" evidence="1">
    <location>
        <begin position="147"/>
        <end position="164"/>
    </location>
</feature>
<reference evidence="2" key="2">
    <citation type="journal article" date="2021" name="PeerJ">
        <title>Extensive microbial diversity within the chicken gut microbiome revealed by metagenomics and culture.</title>
        <authorList>
            <person name="Gilroy R."/>
            <person name="Ravi A."/>
            <person name="Getino M."/>
            <person name="Pursley I."/>
            <person name="Horton D.L."/>
            <person name="Alikhan N.F."/>
            <person name="Baker D."/>
            <person name="Gharbi K."/>
            <person name="Hall N."/>
            <person name="Watson M."/>
            <person name="Adriaenssens E.M."/>
            <person name="Foster-Nyarko E."/>
            <person name="Jarju S."/>
            <person name="Secka A."/>
            <person name="Antonio M."/>
            <person name="Oren A."/>
            <person name="Chaudhuri R.R."/>
            <person name="La Ragione R."/>
            <person name="Hildebrand F."/>
            <person name="Pallen M.J."/>
        </authorList>
    </citation>
    <scope>NUCLEOTIDE SEQUENCE</scope>
    <source>
        <strain evidence="2">CHK188-20938</strain>
    </source>
</reference>
<protein>
    <submittedName>
        <fullName evidence="2">ABC-2 transporter permease</fullName>
    </submittedName>
</protein>
<evidence type="ECO:0000256" key="1">
    <source>
        <dbReference type="SAM" id="Phobius"/>
    </source>
</evidence>
<dbReference type="Proteomes" id="UP000824169">
    <property type="component" value="Unassembled WGS sequence"/>
</dbReference>
<sequence>MKGLLIKDLRLLGGQKTFFGALIVIAAGMTLFTEDTTFAVGFLALVASMFSLSSISYDEMDNGNAFLFCLPISRALYAAEKYCFGLLLGTGAWLAATLFVLCVNVYKRAALPLDILLSSLMLLPLILLMQALVLPFDLKFGSERGRIAILGALGLLVLLGVLAVKGAEAAGIDLAAVLDSLPPLNMGLLIAAALLVSLVLWLLSMRISISIVKKKEF</sequence>
<feature type="transmembrane region" description="Helical" evidence="1">
    <location>
        <begin position="38"/>
        <end position="57"/>
    </location>
</feature>
<reference evidence="2" key="1">
    <citation type="submission" date="2020-10" db="EMBL/GenBank/DDBJ databases">
        <authorList>
            <person name="Gilroy R."/>
        </authorList>
    </citation>
    <scope>NUCLEOTIDE SEQUENCE</scope>
    <source>
        <strain evidence="2">CHK188-20938</strain>
    </source>
</reference>
<keyword evidence="1" id="KW-1133">Transmembrane helix</keyword>
<dbReference type="InterPro" id="IPR025699">
    <property type="entry name" value="ABC2_memb-like"/>
</dbReference>
<dbReference type="EMBL" id="DVOO01000003">
    <property type="protein sequence ID" value="HIV24276.1"/>
    <property type="molecule type" value="Genomic_DNA"/>
</dbReference>
<evidence type="ECO:0000313" key="3">
    <source>
        <dbReference type="Proteomes" id="UP000824169"/>
    </source>
</evidence>